<dbReference type="InterPro" id="IPR015495">
    <property type="entry name" value="Myb_TF_plants"/>
</dbReference>
<keyword evidence="9" id="KW-1185">Reference proteome</keyword>
<dbReference type="InterPro" id="IPR009057">
    <property type="entry name" value="Homeodomain-like_sf"/>
</dbReference>
<dbReference type="GO" id="GO:0003677">
    <property type="term" value="F:DNA binding"/>
    <property type="evidence" value="ECO:0007669"/>
    <property type="project" value="UniProtKB-KW"/>
</dbReference>
<evidence type="ECO:0000256" key="3">
    <source>
        <dbReference type="ARBA" id="ARBA00023125"/>
    </source>
</evidence>
<dbReference type="GO" id="GO:0005634">
    <property type="term" value="C:nucleus"/>
    <property type="evidence" value="ECO:0007669"/>
    <property type="project" value="UniProtKB-SubCell"/>
</dbReference>
<feature type="domain" description="Myb-like" evidence="6">
    <location>
        <begin position="62"/>
        <end position="112"/>
    </location>
</feature>
<evidence type="ECO:0000256" key="2">
    <source>
        <dbReference type="ARBA" id="ARBA00022737"/>
    </source>
</evidence>
<evidence type="ECO:0000256" key="5">
    <source>
        <dbReference type="ARBA" id="ARBA00057804"/>
    </source>
</evidence>
<proteinExistence type="predicted"/>
<dbReference type="PANTHER" id="PTHR10641:SF1377">
    <property type="entry name" value="MYB-RELATED PROTEIN MYB4-LIKE"/>
    <property type="match status" value="1"/>
</dbReference>
<dbReference type="CDD" id="cd00167">
    <property type="entry name" value="SANT"/>
    <property type="match status" value="2"/>
</dbReference>
<evidence type="ECO:0000256" key="1">
    <source>
        <dbReference type="ARBA" id="ARBA00004123"/>
    </source>
</evidence>
<dbReference type="PROSITE" id="PS50090">
    <property type="entry name" value="MYB_LIKE"/>
    <property type="match status" value="2"/>
</dbReference>
<accession>A0ABD1HH16</accession>
<evidence type="ECO:0000259" key="7">
    <source>
        <dbReference type="PROSITE" id="PS51294"/>
    </source>
</evidence>
<dbReference type="InterPro" id="IPR001005">
    <property type="entry name" value="SANT/Myb"/>
</dbReference>
<dbReference type="Pfam" id="PF00249">
    <property type="entry name" value="Myb_DNA-binding"/>
    <property type="match status" value="2"/>
</dbReference>
<evidence type="ECO:0000313" key="8">
    <source>
        <dbReference type="EMBL" id="KAL1555572.1"/>
    </source>
</evidence>
<dbReference type="AlphaFoldDB" id="A0ABD1HH16"/>
<comment type="subcellular location">
    <subcellularLocation>
        <location evidence="1">Nucleus</location>
    </subcellularLocation>
</comment>
<feature type="domain" description="HTH myb-type" evidence="7">
    <location>
        <begin position="62"/>
        <end position="116"/>
    </location>
</feature>
<dbReference type="PROSITE" id="PS51294">
    <property type="entry name" value="HTH_MYB"/>
    <property type="match status" value="2"/>
</dbReference>
<dbReference type="SUPFAM" id="SSF46689">
    <property type="entry name" value="Homeodomain-like"/>
    <property type="match status" value="1"/>
</dbReference>
<dbReference type="PANTHER" id="PTHR10641">
    <property type="entry name" value="MYB FAMILY TRANSCRIPTION FACTOR"/>
    <property type="match status" value="1"/>
</dbReference>
<comment type="caution">
    <text evidence="8">The sequence shown here is derived from an EMBL/GenBank/DDBJ whole genome shotgun (WGS) entry which is preliminary data.</text>
</comment>
<keyword evidence="2" id="KW-0677">Repeat</keyword>
<feature type="domain" description="HTH myb-type" evidence="7">
    <location>
        <begin position="9"/>
        <end position="61"/>
    </location>
</feature>
<name>A0ABD1HH16_SALDI</name>
<dbReference type="FunFam" id="1.10.10.60:FF:000001">
    <property type="entry name" value="MYB-related transcription factor"/>
    <property type="match status" value="1"/>
</dbReference>
<evidence type="ECO:0000259" key="6">
    <source>
        <dbReference type="PROSITE" id="PS50090"/>
    </source>
</evidence>
<dbReference type="Proteomes" id="UP001567538">
    <property type="component" value="Unassembled WGS sequence"/>
</dbReference>
<protein>
    <submittedName>
        <fullName evidence="8">Transcription factor MYB10-like</fullName>
    </submittedName>
</protein>
<dbReference type="SMART" id="SM00717">
    <property type="entry name" value="SANT"/>
    <property type="match status" value="2"/>
</dbReference>
<feature type="domain" description="Myb-like" evidence="6">
    <location>
        <begin position="9"/>
        <end position="61"/>
    </location>
</feature>
<keyword evidence="3" id="KW-0238">DNA-binding</keyword>
<organism evidence="8 9">
    <name type="scientific">Salvia divinorum</name>
    <name type="common">Maria pastora</name>
    <name type="synonym">Diviner's sage</name>
    <dbReference type="NCBI Taxonomy" id="28513"/>
    <lineage>
        <taxon>Eukaryota</taxon>
        <taxon>Viridiplantae</taxon>
        <taxon>Streptophyta</taxon>
        <taxon>Embryophyta</taxon>
        <taxon>Tracheophyta</taxon>
        <taxon>Spermatophyta</taxon>
        <taxon>Magnoliopsida</taxon>
        <taxon>eudicotyledons</taxon>
        <taxon>Gunneridae</taxon>
        <taxon>Pentapetalae</taxon>
        <taxon>asterids</taxon>
        <taxon>lamiids</taxon>
        <taxon>Lamiales</taxon>
        <taxon>Lamiaceae</taxon>
        <taxon>Nepetoideae</taxon>
        <taxon>Mentheae</taxon>
        <taxon>Salviinae</taxon>
        <taxon>Salvia</taxon>
        <taxon>Salvia subgen. Calosphace</taxon>
    </lineage>
</organism>
<comment type="function">
    <text evidence="5">Transcription factor.</text>
</comment>
<gene>
    <name evidence="8" type="ORF">AAHA92_11289</name>
</gene>
<keyword evidence="4" id="KW-0539">Nucleus</keyword>
<dbReference type="InterPro" id="IPR017930">
    <property type="entry name" value="Myb_dom"/>
</dbReference>
<sequence length="243" mass="27723">MVRPASFDINGIKSGAWSEEEDNKLRAFIDRFGQTNWRQLPLFAGLKRCGKSCRLRWMNYLKPGIRRGNFTKDEEHLIIKLHNQLGNKWSAIAEQFPGRTDNDIKNYWHAHIHKRKGRLNGTCARVTREIKTQNLSQEELSSDSNSSTITNCLNQNTPAISEAALSQPAENIGVFESNADSYFNHGSFIEQDFDGVEEENIMSLLRDYSDVGVASWNLSAAIDEQDSFNNNFGDDYYYGKVEI</sequence>
<evidence type="ECO:0000256" key="4">
    <source>
        <dbReference type="ARBA" id="ARBA00023242"/>
    </source>
</evidence>
<reference evidence="8 9" key="1">
    <citation type="submission" date="2024-06" db="EMBL/GenBank/DDBJ databases">
        <title>A chromosome level genome sequence of Diviner's sage (Salvia divinorum).</title>
        <authorList>
            <person name="Ford S.A."/>
            <person name="Ro D.-K."/>
            <person name="Ness R.W."/>
            <person name="Phillips M.A."/>
        </authorList>
    </citation>
    <scope>NUCLEOTIDE SEQUENCE [LARGE SCALE GENOMIC DNA]</scope>
    <source>
        <strain evidence="8">SAF-2024a</strain>
        <tissue evidence="8">Leaf</tissue>
    </source>
</reference>
<dbReference type="Gene3D" id="1.10.10.60">
    <property type="entry name" value="Homeodomain-like"/>
    <property type="match status" value="2"/>
</dbReference>
<dbReference type="EMBL" id="JBEAFC010000005">
    <property type="protein sequence ID" value="KAL1555572.1"/>
    <property type="molecule type" value="Genomic_DNA"/>
</dbReference>
<evidence type="ECO:0000313" key="9">
    <source>
        <dbReference type="Proteomes" id="UP001567538"/>
    </source>
</evidence>